<reference evidence="3 4" key="1">
    <citation type="submission" date="2017-08" db="EMBL/GenBank/DDBJ databases">
        <authorList>
            <person name="de Groot N.N."/>
        </authorList>
    </citation>
    <scope>NUCLEOTIDE SEQUENCE [LARGE SCALE GENOMIC DNA]</scope>
    <source>
        <strain evidence="3 4">USBA 352</strain>
    </source>
</reference>
<sequence>MAIAEDSRTDDAAATGRAPELRSRRRKDPRRPAAARRAVARRDRAMTALVFRAAEAGAHLAQWHALAETAVEPNPFFGPDFLLPYLAHMEAGDVRILAVRDGADGSFLALVPFLRRRAGLFVPVVSACAGDYGPLGTPLLAPSADSAVLSLLLDTAAREFGTRTFLVPYLRTDGPVSELFDDLAEDAGWQVTRTARAVRAGHAAGPTGEEQFRLIGTRRRKELDRQLRRLEETNASAGFDSLSEPAAVEAAFERFLSLEASGWKGKRGTALASSPERAAFARAFIASLAARGQVRIDTLGESDTPAAMLVTVRDRDRVFSWKIAYDEQLARFSPGAQVARQAMRRNLDEAGFSDADSLAIPDHPMIAPLWRGSVPFATLVVSKGLRGALHGALARLDIAANRRLRKLARTVLARLRKGRD</sequence>
<keyword evidence="4" id="KW-1185">Reference proteome</keyword>
<dbReference type="EMBL" id="OBML01000003">
    <property type="protein sequence ID" value="SOB99251.1"/>
    <property type="molecule type" value="Genomic_DNA"/>
</dbReference>
<dbReference type="GO" id="GO:0016740">
    <property type="term" value="F:transferase activity"/>
    <property type="evidence" value="ECO:0007669"/>
    <property type="project" value="UniProtKB-KW"/>
</dbReference>
<dbReference type="STRING" id="538381.GCA_001696535_04186"/>
<dbReference type="InterPro" id="IPR016181">
    <property type="entry name" value="Acyl_CoA_acyltransferase"/>
</dbReference>
<protein>
    <submittedName>
        <fullName evidence="3">Acetyltransferase involved in cellulose biosynthesis, CelD/BcsL family</fullName>
    </submittedName>
</protein>
<dbReference type="AlphaFoldDB" id="A0A285RYH0"/>
<feature type="compositionally biased region" description="Basic and acidic residues" evidence="1">
    <location>
        <begin position="1"/>
        <end position="11"/>
    </location>
</feature>
<evidence type="ECO:0000313" key="3">
    <source>
        <dbReference type="EMBL" id="SOB99251.1"/>
    </source>
</evidence>
<organism evidence="3 4">
    <name type="scientific">Stappia indica</name>
    <dbReference type="NCBI Taxonomy" id="538381"/>
    <lineage>
        <taxon>Bacteria</taxon>
        <taxon>Pseudomonadati</taxon>
        <taxon>Pseudomonadota</taxon>
        <taxon>Alphaproteobacteria</taxon>
        <taxon>Hyphomicrobiales</taxon>
        <taxon>Stappiaceae</taxon>
        <taxon>Stappia</taxon>
    </lineage>
</organism>
<dbReference type="SUPFAM" id="SSF55729">
    <property type="entry name" value="Acyl-CoA N-acyltransferases (Nat)"/>
    <property type="match status" value="1"/>
</dbReference>
<evidence type="ECO:0000256" key="1">
    <source>
        <dbReference type="SAM" id="MobiDB-lite"/>
    </source>
</evidence>
<dbReference type="Proteomes" id="UP000219331">
    <property type="component" value="Unassembled WGS sequence"/>
</dbReference>
<proteinExistence type="predicted"/>
<evidence type="ECO:0000259" key="2">
    <source>
        <dbReference type="Pfam" id="PF13480"/>
    </source>
</evidence>
<gene>
    <name evidence="3" type="ORF">SAMN05421512_10372</name>
</gene>
<dbReference type="RefSeq" id="WP_097174242.1">
    <property type="nucleotide sequence ID" value="NZ_OBML01000003.1"/>
</dbReference>
<keyword evidence="3" id="KW-0808">Transferase</keyword>
<dbReference type="InterPro" id="IPR038740">
    <property type="entry name" value="BioF2-like_GNAT_dom"/>
</dbReference>
<evidence type="ECO:0000313" key="4">
    <source>
        <dbReference type="Proteomes" id="UP000219331"/>
    </source>
</evidence>
<name>A0A285RYH0_9HYPH</name>
<feature type="region of interest" description="Disordered" evidence="1">
    <location>
        <begin position="1"/>
        <end position="37"/>
    </location>
</feature>
<dbReference type="OrthoDB" id="213519at2"/>
<feature type="domain" description="BioF2-like acetyltransferase" evidence="2">
    <location>
        <begin position="218"/>
        <end position="356"/>
    </location>
</feature>
<accession>A0A285RYH0</accession>
<dbReference type="Pfam" id="PF13480">
    <property type="entry name" value="Acetyltransf_6"/>
    <property type="match status" value="1"/>
</dbReference>